<dbReference type="RefSeq" id="WP_106311571.1">
    <property type="nucleotide sequence ID" value="NZ_PVWO01000515.1"/>
</dbReference>
<sequence length="62" mass="7050">MPNNLSEQISDLVYKIDIAHVNSPSAILWLEKITELLENNELPINIQRALEMNKALMSDEVS</sequence>
<gene>
    <name evidence="1" type="ORF">C7B77_25485</name>
</gene>
<comment type="caution">
    <text evidence="1">The sequence shown here is derived from an EMBL/GenBank/DDBJ whole genome shotgun (WGS) entry which is preliminary data.</text>
</comment>
<proteinExistence type="predicted"/>
<evidence type="ECO:0000313" key="2">
    <source>
        <dbReference type="Proteomes" id="UP000238937"/>
    </source>
</evidence>
<organism evidence="1 2">
    <name type="scientific">Chamaesiphon polymorphus CCALA 037</name>
    <dbReference type="NCBI Taxonomy" id="2107692"/>
    <lineage>
        <taxon>Bacteria</taxon>
        <taxon>Bacillati</taxon>
        <taxon>Cyanobacteriota</taxon>
        <taxon>Cyanophyceae</taxon>
        <taxon>Gomontiellales</taxon>
        <taxon>Chamaesiphonaceae</taxon>
        <taxon>Chamaesiphon</taxon>
    </lineage>
</organism>
<dbReference type="Proteomes" id="UP000238937">
    <property type="component" value="Unassembled WGS sequence"/>
</dbReference>
<dbReference type="AlphaFoldDB" id="A0A2T1FIF0"/>
<accession>A0A2T1FIF0</accession>
<name>A0A2T1FIF0_9CYAN</name>
<reference evidence="1 2" key="1">
    <citation type="submission" date="2018-03" db="EMBL/GenBank/DDBJ databases">
        <title>The ancient ancestry and fast evolution of plastids.</title>
        <authorList>
            <person name="Moore K.R."/>
            <person name="Magnabosco C."/>
            <person name="Momper L."/>
            <person name="Gold D.A."/>
            <person name="Bosak T."/>
            <person name="Fournier G.P."/>
        </authorList>
    </citation>
    <scope>NUCLEOTIDE SEQUENCE [LARGE SCALE GENOMIC DNA]</scope>
    <source>
        <strain evidence="1 2">CCALA 037</strain>
    </source>
</reference>
<evidence type="ECO:0000313" key="1">
    <source>
        <dbReference type="EMBL" id="PSB44767.1"/>
    </source>
</evidence>
<keyword evidence="2" id="KW-1185">Reference proteome</keyword>
<dbReference type="EMBL" id="PVWO01000515">
    <property type="protein sequence ID" value="PSB44767.1"/>
    <property type="molecule type" value="Genomic_DNA"/>
</dbReference>
<protein>
    <submittedName>
        <fullName evidence="1">Uncharacterized protein</fullName>
    </submittedName>
</protein>